<evidence type="ECO:0000256" key="1">
    <source>
        <dbReference type="ARBA" id="ARBA00004123"/>
    </source>
</evidence>
<keyword evidence="9" id="KW-1185">Reference proteome</keyword>
<dbReference type="EMBL" id="JBBPBK010000016">
    <property type="protein sequence ID" value="KAK9268161.1"/>
    <property type="molecule type" value="Genomic_DNA"/>
</dbReference>
<dbReference type="Pfam" id="PF00319">
    <property type="entry name" value="SRF-TF"/>
    <property type="match status" value="1"/>
</dbReference>
<accession>A0AAP0NA46</accession>
<evidence type="ECO:0000256" key="4">
    <source>
        <dbReference type="ARBA" id="ARBA00023163"/>
    </source>
</evidence>
<dbReference type="InterPro" id="IPR033896">
    <property type="entry name" value="MEF2-like_N"/>
</dbReference>
<keyword evidence="3" id="KW-0238">DNA-binding</keyword>
<dbReference type="SUPFAM" id="SSF55455">
    <property type="entry name" value="SRF-like"/>
    <property type="match status" value="1"/>
</dbReference>
<gene>
    <name evidence="8" type="ORF">L1049_010603</name>
</gene>
<dbReference type="Gene3D" id="6.10.140.920">
    <property type="match status" value="1"/>
</dbReference>
<sequence>MEKKQTKGRQKIEMKKIEDEGDRLIAYSKRRSGIYKKASELSTLCGAEIAMVSFSPSGKAFSYGHPSIESVANRFLNHNPPPNDNTTRFVEAHRQARIHELNQKYNELYEQLEAKKERGKGLKRMERNRPKGWWEANVDELSLHELKQLKATIEEFQNNLYQQINDLNNGISSSASSTQAINPSNPAQITYPVTATNPTKMTHPFAAANSAQENSVDNTIGTSTPSVPHGYGYWRGQF</sequence>
<evidence type="ECO:0000313" key="9">
    <source>
        <dbReference type="Proteomes" id="UP001415857"/>
    </source>
</evidence>
<protein>
    <recommendedName>
        <fullName evidence="7">MADS-box domain-containing protein</fullName>
    </recommendedName>
</protein>
<dbReference type="Proteomes" id="UP001415857">
    <property type="component" value="Unassembled WGS sequence"/>
</dbReference>
<dbReference type="GO" id="GO:0046983">
    <property type="term" value="F:protein dimerization activity"/>
    <property type="evidence" value="ECO:0007669"/>
    <property type="project" value="InterPro"/>
</dbReference>
<feature type="coiled-coil region" evidence="6">
    <location>
        <begin position="95"/>
        <end position="122"/>
    </location>
</feature>
<evidence type="ECO:0000259" key="7">
    <source>
        <dbReference type="PROSITE" id="PS50066"/>
    </source>
</evidence>
<reference evidence="8 9" key="1">
    <citation type="journal article" date="2024" name="Plant J.">
        <title>Genome sequences and population genomics reveal climatic adaptation and genomic divergence between two closely related sweetgum species.</title>
        <authorList>
            <person name="Xu W.Q."/>
            <person name="Ren C.Q."/>
            <person name="Zhang X.Y."/>
            <person name="Comes H.P."/>
            <person name="Liu X.H."/>
            <person name="Li Y.G."/>
            <person name="Kettle C.J."/>
            <person name="Jalonen R."/>
            <person name="Gaisberger H."/>
            <person name="Ma Y.Z."/>
            <person name="Qiu Y.X."/>
        </authorList>
    </citation>
    <scope>NUCLEOTIDE SEQUENCE [LARGE SCALE GENOMIC DNA]</scope>
    <source>
        <strain evidence="8">Hangzhou</strain>
    </source>
</reference>
<dbReference type="InterPro" id="IPR036879">
    <property type="entry name" value="TF_MADSbox_sf"/>
</dbReference>
<dbReference type="PROSITE" id="PS50066">
    <property type="entry name" value="MADS_BOX_2"/>
    <property type="match status" value="1"/>
</dbReference>
<evidence type="ECO:0000256" key="2">
    <source>
        <dbReference type="ARBA" id="ARBA00023015"/>
    </source>
</evidence>
<dbReference type="PANTHER" id="PTHR11945">
    <property type="entry name" value="MADS BOX PROTEIN"/>
    <property type="match status" value="1"/>
</dbReference>
<evidence type="ECO:0000256" key="6">
    <source>
        <dbReference type="SAM" id="Coils"/>
    </source>
</evidence>
<dbReference type="AlphaFoldDB" id="A0AAP0NA46"/>
<organism evidence="8 9">
    <name type="scientific">Liquidambar formosana</name>
    <name type="common">Formosan gum</name>
    <dbReference type="NCBI Taxonomy" id="63359"/>
    <lineage>
        <taxon>Eukaryota</taxon>
        <taxon>Viridiplantae</taxon>
        <taxon>Streptophyta</taxon>
        <taxon>Embryophyta</taxon>
        <taxon>Tracheophyta</taxon>
        <taxon>Spermatophyta</taxon>
        <taxon>Magnoliopsida</taxon>
        <taxon>eudicotyledons</taxon>
        <taxon>Gunneridae</taxon>
        <taxon>Pentapetalae</taxon>
        <taxon>Saxifragales</taxon>
        <taxon>Altingiaceae</taxon>
        <taxon>Liquidambar</taxon>
    </lineage>
</organism>
<comment type="subcellular location">
    <subcellularLocation>
        <location evidence="1">Nucleus</location>
    </subcellularLocation>
</comment>
<dbReference type="GO" id="GO:0005634">
    <property type="term" value="C:nucleus"/>
    <property type="evidence" value="ECO:0007669"/>
    <property type="project" value="UniProtKB-SubCell"/>
</dbReference>
<name>A0AAP0NA46_LIQFO</name>
<keyword evidence="5" id="KW-0539">Nucleus</keyword>
<dbReference type="GO" id="GO:0045944">
    <property type="term" value="P:positive regulation of transcription by RNA polymerase II"/>
    <property type="evidence" value="ECO:0007669"/>
    <property type="project" value="InterPro"/>
</dbReference>
<dbReference type="PRINTS" id="PR00404">
    <property type="entry name" value="MADSDOMAIN"/>
</dbReference>
<dbReference type="Gene3D" id="3.40.1810.10">
    <property type="entry name" value="Transcription factor, MADS-box"/>
    <property type="match status" value="1"/>
</dbReference>
<dbReference type="PANTHER" id="PTHR11945:SF725">
    <property type="entry name" value="AGAMOUS-LIKE 58-RELATED"/>
    <property type="match status" value="1"/>
</dbReference>
<evidence type="ECO:0000256" key="5">
    <source>
        <dbReference type="ARBA" id="ARBA00023242"/>
    </source>
</evidence>
<proteinExistence type="predicted"/>
<keyword evidence="4" id="KW-0804">Transcription</keyword>
<keyword evidence="2" id="KW-0805">Transcription regulation</keyword>
<evidence type="ECO:0000256" key="3">
    <source>
        <dbReference type="ARBA" id="ARBA00023125"/>
    </source>
</evidence>
<dbReference type="GO" id="GO:0000981">
    <property type="term" value="F:DNA-binding transcription factor activity, RNA polymerase II-specific"/>
    <property type="evidence" value="ECO:0007669"/>
    <property type="project" value="TreeGrafter"/>
</dbReference>
<dbReference type="FunFam" id="3.40.1810.10:FF:000006">
    <property type="entry name" value="Agamous-like MADS-box protein AGL62"/>
    <property type="match status" value="1"/>
</dbReference>
<dbReference type="GO" id="GO:0000978">
    <property type="term" value="F:RNA polymerase II cis-regulatory region sequence-specific DNA binding"/>
    <property type="evidence" value="ECO:0007669"/>
    <property type="project" value="TreeGrafter"/>
</dbReference>
<evidence type="ECO:0000313" key="8">
    <source>
        <dbReference type="EMBL" id="KAK9268161.1"/>
    </source>
</evidence>
<dbReference type="CDD" id="cd00265">
    <property type="entry name" value="MADS_MEF2_like"/>
    <property type="match status" value="1"/>
</dbReference>
<comment type="caution">
    <text evidence="8">The sequence shown here is derived from an EMBL/GenBank/DDBJ whole genome shotgun (WGS) entry which is preliminary data.</text>
</comment>
<dbReference type="InterPro" id="IPR002100">
    <property type="entry name" value="TF_MADSbox"/>
</dbReference>
<dbReference type="SMART" id="SM00432">
    <property type="entry name" value="MADS"/>
    <property type="match status" value="1"/>
</dbReference>
<feature type="domain" description="MADS-box" evidence="7">
    <location>
        <begin position="7"/>
        <end position="67"/>
    </location>
</feature>
<keyword evidence="6" id="KW-0175">Coiled coil</keyword>